<dbReference type="PANTHER" id="PTHR30535">
    <property type="entry name" value="VITAMIN B12-BINDING PROTEIN"/>
    <property type="match status" value="1"/>
</dbReference>
<sequence length="335" mass="36761">MQLRTKSFACAIISVLLLSACTGKKEETPENASPKKEEMLEETKEMNAFPRNIQIGDKTISIPEKPTKIAPLSLDVAEIVLELVDESKVVAISSSIADPYLSTQSEKAANIENNIASATSIDPEQVLSYKTDLLLLTKLHGQEEDADQVLSQAGIPILSFDKMETVKQFQDNLFIIGQAIGEEEKANTLVEEMNNRMAEIQKQIPTDAEKPTVLVLSEVGPGTGPYMMAAGNISYDIIHLAGGAPAVDTIGLDRSTKASVEQVIKMDPDYIVLLDWAGRGEETYKDLIETPGWSTLQAVKNDQLKVLEVKYLLNPNTKVIDGLEILTNWIYPAKE</sequence>
<evidence type="ECO:0000256" key="1">
    <source>
        <dbReference type="ARBA" id="ARBA00008814"/>
    </source>
</evidence>
<comment type="similarity">
    <text evidence="1">Belongs to the bacterial solute-binding protein 8 family.</text>
</comment>
<dbReference type="Proteomes" id="UP001223586">
    <property type="component" value="Unassembled WGS sequence"/>
</dbReference>
<dbReference type="PROSITE" id="PS50983">
    <property type="entry name" value="FE_B12_PBP"/>
    <property type="match status" value="1"/>
</dbReference>
<dbReference type="RefSeq" id="WP_307229707.1">
    <property type="nucleotide sequence ID" value="NZ_JAUSTT010000013.1"/>
</dbReference>
<dbReference type="Pfam" id="PF01497">
    <property type="entry name" value="Peripla_BP_2"/>
    <property type="match status" value="1"/>
</dbReference>
<dbReference type="InterPro" id="IPR050902">
    <property type="entry name" value="ABC_Transporter_SBP"/>
</dbReference>
<organism evidence="3 4">
    <name type="scientific">Bacillus chungangensis</name>
    <dbReference type="NCBI Taxonomy" id="587633"/>
    <lineage>
        <taxon>Bacteria</taxon>
        <taxon>Bacillati</taxon>
        <taxon>Bacillota</taxon>
        <taxon>Bacilli</taxon>
        <taxon>Bacillales</taxon>
        <taxon>Bacillaceae</taxon>
        <taxon>Bacillus</taxon>
    </lineage>
</organism>
<protein>
    <submittedName>
        <fullName evidence="3">Iron complex transport system substrate-binding protein</fullName>
    </submittedName>
</protein>
<name>A0ABT9WTR0_9BACI</name>
<dbReference type="EMBL" id="JAUSTT010000013">
    <property type="protein sequence ID" value="MDQ0176508.1"/>
    <property type="molecule type" value="Genomic_DNA"/>
</dbReference>
<dbReference type="SUPFAM" id="SSF53807">
    <property type="entry name" value="Helical backbone' metal receptor"/>
    <property type="match status" value="1"/>
</dbReference>
<gene>
    <name evidence="3" type="ORF">J2S08_002352</name>
</gene>
<accession>A0ABT9WTR0</accession>
<keyword evidence="4" id="KW-1185">Reference proteome</keyword>
<comment type="caution">
    <text evidence="3">The sequence shown here is derived from an EMBL/GenBank/DDBJ whole genome shotgun (WGS) entry which is preliminary data.</text>
</comment>
<evidence type="ECO:0000313" key="4">
    <source>
        <dbReference type="Proteomes" id="UP001223586"/>
    </source>
</evidence>
<feature type="domain" description="Fe/B12 periplasmic-binding" evidence="2">
    <location>
        <begin position="68"/>
        <end position="334"/>
    </location>
</feature>
<proteinExistence type="inferred from homology"/>
<evidence type="ECO:0000259" key="2">
    <source>
        <dbReference type="PROSITE" id="PS50983"/>
    </source>
</evidence>
<dbReference type="PROSITE" id="PS51257">
    <property type="entry name" value="PROKAR_LIPOPROTEIN"/>
    <property type="match status" value="1"/>
</dbReference>
<dbReference type="Gene3D" id="3.40.50.1980">
    <property type="entry name" value="Nitrogenase molybdenum iron protein domain"/>
    <property type="match status" value="2"/>
</dbReference>
<dbReference type="PANTHER" id="PTHR30535:SF34">
    <property type="entry name" value="MOLYBDATE-BINDING PROTEIN MOLA"/>
    <property type="match status" value="1"/>
</dbReference>
<evidence type="ECO:0000313" key="3">
    <source>
        <dbReference type="EMBL" id="MDQ0176508.1"/>
    </source>
</evidence>
<dbReference type="InterPro" id="IPR002491">
    <property type="entry name" value="ABC_transptr_periplasmic_BD"/>
</dbReference>
<reference evidence="3 4" key="1">
    <citation type="submission" date="2023-07" db="EMBL/GenBank/DDBJ databases">
        <title>Genomic Encyclopedia of Type Strains, Phase IV (KMG-IV): sequencing the most valuable type-strain genomes for metagenomic binning, comparative biology and taxonomic classification.</title>
        <authorList>
            <person name="Goeker M."/>
        </authorList>
    </citation>
    <scope>NUCLEOTIDE SEQUENCE [LARGE SCALE GENOMIC DNA]</scope>
    <source>
        <strain evidence="3 4">DSM 23837</strain>
    </source>
</reference>